<accession>A0A0K3ASQ0</accession>
<dbReference type="VEuPathDB" id="PiroplasmaDB:BMR1_03g04430"/>
<gene>
    <name evidence="3" type="ORF">BMR1_03g04430</name>
</gene>
<protein>
    <submittedName>
        <fullName evidence="3">Uncharacterized protein</fullName>
    </submittedName>
</protein>
<dbReference type="OrthoDB" id="295355at2759"/>
<reference evidence="3 4" key="3">
    <citation type="journal article" date="2016" name="Sci. Rep.">
        <title>Genome-wide diversity and gene expression profiling of Babesia microti isolates identify polymorphic genes that mediate host-pathogen interactions.</title>
        <authorList>
            <person name="Silva J.C."/>
            <person name="Cornillot E."/>
            <person name="McCracken C."/>
            <person name="Usmani-Brown S."/>
            <person name="Dwivedi A."/>
            <person name="Ifeonu O.O."/>
            <person name="Crabtree J."/>
            <person name="Gotia H.T."/>
            <person name="Virji A.Z."/>
            <person name="Reynes C."/>
            <person name="Colinge J."/>
            <person name="Kumar V."/>
            <person name="Lawres L."/>
            <person name="Pazzi J.E."/>
            <person name="Pablo J.V."/>
            <person name="Hung C."/>
            <person name="Brancato J."/>
            <person name="Kumari P."/>
            <person name="Orvis J."/>
            <person name="Tretina K."/>
            <person name="Chibucos M."/>
            <person name="Ott S."/>
            <person name="Sadzewicz L."/>
            <person name="Sengamalay N."/>
            <person name="Shetty A.C."/>
            <person name="Su Q."/>
            <person name="Tallon L."/>
            <person name="Fraser C.M."/>
            <person name="Frutos R."/>
            <person name="Molina D.M."/>
            <person name="Krause P.J."/>
            <person name="Ben Mamoun C."/>
        </authorList>
    </citation>
    <scope>NUCLEOTIDE SEQUENCE [LARGE SCALE GENOMIC DNA]</scope>
    <source>
        <strain evidence="3 4">RI</strain>
    </source>
</reference>
<sequence>MKNVAKVNGTSTNEWDRKSSREELSKCIEGLKREREELVYEIEKETADREELEAQLEDIQQQLEENSFSLSIKIQTKSELDTTIMETETAFVRLTESAQHLLDALKAQQKRFSEFKQKR</sequence>
<proteinExistence type="predicted"/>
<evidence type="ECO:0000256" key="1">
    <source>
        <dbReference type="SAM" id="Coils"/>
    </source>
</evidence>
<organism evidence="3 4">
    <name type="scientific">Babesia microti (strain RI)</name>
    <dbReference type="NCBI Taxonomy" id="1133968"/>
    <lineage>
        <taxon>Eukaryota</taxon>
        <taxon>Sar</taxon>
        <taxon>Alveolata</taxon>
        <taxon>Apicomplexa</taxon>
        <taxon>Aconoidasida</taxon>
        <taxon>Piroplasmida</taxon>
        <taxon>Babesiidae</taxon>
        <taxon>Babesia</taxon>
    </lineage>
</organism>
<dbReference type="Proteomes" id="UP000002899">
    <property type="component" value="Chromosome III"/>
</dbReference>
<dbReference type="AlphaFoldDB" id="A0A0K3ASQ0"/>
<feature type="region of interest" description="Disordered" evidence="2">
    <location>
        <begin position="1"/>
        <end position="21"/>
    </location>
</feature>
<evidence type="ECO:0000313" key="4">
    <source>
        <dbReference type="Proteomes" id="UP000002899"/>
    </source>
</evidence>
<dbReference type="EMBL" id="LN871598">
    <property type="protein sequence ID" value="CTQ41485.1"/>
    <property type="molecule type" value="Genomic_DNA"/>
</dbReference>
<keyword evidence="4" id="KW-1185">Reference proteome</keyword>
<reference evidence="3 4" key="1">
    <citation type="journal article" date="2012" name="Nucleic Acids Res.">
        <title>Sequencing of the smallest Apicomplexan genome from the human pathogen Babesia microti.</title>
        <authorList>
            <person name="Cornillot E."/>
            <person name="Hadj-Kaddour K."/>
            <person name="Dassouli A."/>
            <person name="Noel B."/>
            <person name="Ranwez V."/>
            <person name="Vacherie B."/>
            <person name="Augagneur Y."/>
            <person name="Bres V."/>
            <person name="Duclos A."/>
            <person name="Randazzo S."/>
            <person name="Carcy B."/>
            <person name="Debierre-Grockiego F."/>
            <person name="Delbecq S."/>
            <person name="Moubri-Menage K."/>
            <person name="Shams-Eldin H."/>
            <person name="Usmani-Brown S."/>
            <person name="Bringaud F."/>
            <person name="Wincker P."/>
            <person name="Vivares C.P."/>
            <person name="Schwarz R.T."/>
            <person name="Schetters T.P."/>
            <person name="Krause P.J."/>
            <person name="Gorenflot A."/>
            <person name="Berry V."/>
            <person name="Barbe V."/>
            <person name="Ben Mamoun C."/>
        </authorList>
    </citation>
    <scope>NUCLEOTIDE SEQUENCE [LARGE SCALE GENOMIC DNA]</scope>
    <source>
        <strain evidence="3 4">RI</strain>
    </source>
</reference>
<evidence type="ECO:0000313" key="3">
    <source>
        <dbReference type="EMBL" id="CTQ41485.1"/>
    </source>
</evidence>
<evidence type="ECO:0000256" key="2">
    <source>
        <dbReference type="SAM" id="MobiDB-lite"/>
    </source>
</evidence>
<dbReference type="GO" id="GO:0036064">
    <property type="term" value="C:ciliary basal body"/>
    <property type="evidence" value="ECO:0007669"/>
    <property type="project" value="TreeGrafter"/>
</dbReference>
<dbReference type="RefSeq" id="XP_012649496.1">
    <property type="nucleotide sequence ID" value="XM_012794042.1"/>
</dbReference>
<dbReference type="PANTHER" id="PTHR28661">
    <property type="entry name" value="SJOEGREN SYNDROME NUCLEAR AUTOANTIGEN 1"/>
    <property type="match status" value="1"/>
</dbReference>
<dbReference type="PANTHER" id="PTHR28661:SF1">
    <property type="entry name" value="MICROTUBULE NUCLEATION FACTOR SSNA1"/>
    <property type="match status" value="1"/>
</dbReference>
<keyword evidence="1" id="KW-0175">Coiled coil</keyword>
<dbReference type="GeneID" id="24425533"/>
<dbReference type="KEGG" id="bmic:BMR1_03g04430"/>
<name>A0A0K3ASQ0_BABMR</name>
<dbReference type="InterPro" id="IPR033362">
    <property type="entry name" value="SSNA1_fam"/>
</dbReference>
<feature type="coiled-coil region" evidence="1">
    <location>
        <begin position="21"/>
        <end position="69"/>
    </location>
</feature>
<reference evidence="3 4" key="2">
    <citation type="journal article" date="2013" name="PLoS ONE">
        <title>Whole genome mapping and re-organization of the nuclear and mitochondrial genomes of Babesia microti isolates.</title>
        <authorList>
            <person name="Cornillot E."/>
            <person name="Dassouli A."/>
            <person name="Garg A."/>
            <person name="Pachikara N."/>
            <person name="Randazzo S."/>
            <person name="Depoix D."/>
            <person name="Carcy B."/>
            <person name="Delbecq S."/>
            <person name="Frutos R."/>
            <person name="Silva J.C."/>
            <person name="Sutton R."/>
            <person name="Krause P.J."/>
            <person name="Mamoun C.B."/>
        </authorList>
    </citation>
    <scope>NUCLEOTIDE SEQUENCE [LARGE SCALE GENOMIC DNA]</scope>
    <source>
        <strain evidence="3 4">RI</strain>
    </source>
</reference>